<evidence type="ECO:0000313" key="2">
    <source>
        <dbReference type="Proteomes" id="UP001058860"/>
    </source>
</evidence>
<dbReference type="EMBL" id="CP088295">
    <property type="protein sequence ID" value="UUY01570.1"/>
    <property type="molecule type" value="Genomic_DNA"/>
</dbReference>
<evidence type="ECO:0000313" key="1">
    <source>
        <dbReference type="EMBL" id="UUY01570.1"/>
    </source>
</evidence>
<proteinExistence type="predicted"/>
<dbReference type="Proteomes" id="UP001058860">
    <property type="component" value="Chromosome"/>
</dbReference>
<organism evidence="1 2">
    <name type="scientific">Svornostia abyssi</name>
    <dbReference type="NCBI Taxonomy" id="2898438"/>
    <lineage>
        <taxon>Bacteria</taxon>
        <taxon>Bacillati</taxon>
        <taxon>Actinomycetota</taxon>
        <taxon>Thermoleophilia</taxon>
        <taxon>Solirubrobacterales</taxon>
        <taxon>Baekduiaceae</taxon>
        <taxon>Svornostia</taxon>
    </lineage>
</organism>
<gene>
    <name evidence="1" type="ORF">LRS13_12580</name>
</gene>
<reference evidence="2" key="1">
    <citation type="submission" date="2021-11" db="EMBL/GenBank/DDBJ databases">
        <title>Cultivation dependent microbiological survey of springs from the worlds oldest radium mine currently devoted to the extraction of radon-saturated water.</title>
        <authorList>
            <person name="Kapinusova G."/>
            <person name="Smrhova T."/>
            <person name="Strejcek M."/>
            <person name="Suman J."/>
            <person name="Jani K."/>
            <person name="Pajer P."/>
            <person name="Uhlik O."/>
        </authorList>
    </citation>
    <scope>NUCLEOTIDE SEQUENCE [LARGE SCALE GENOMIC DNA]</scope>
    <source>
        <strain evidence="2">J379</strain>
    </source>
</reference>
<dbReference type="RefSeq" id="WP_353862125.1">
    <property type="nucleotide sequence ID" value="NZ_CP088295.1"/>
</dbReference>
<name>A0ABY5PAP6_9ACTN</name>
<sequence>MTEDAPPTSGDDELQGLIGSLRLVLRTGLPLQPDATPDELLHLSAVVARSVDPGQRLARVDALERLLRAELKQLGLVGLRKPAQALFGFGASAGLTLTDRRHKAATLASYELNHFRKRIEPKICRQLAWQLHQDGLQYVRRTGDGQPLAASGPTPTIHEEHIDRPDAAEKEALLSRIWSDVYGLRSELILREAARDDPELAHQFTEAEAGSEWYLARLLTNLDRYMDRYGATILHGAAEHDARSLIRLAGWTGDLTEPEARDLQFRLARSGEWDRATFIARSRPVDA</sequence>
<protein>
    <submittedName>
        <fullName evidence="1">Uncharacterized protein</fullName>
    </submittedName>
</protein>
<keyword evidence="2" id="KW-1185">Reference proteome</keyword>
<accession>A0ABY5PAP6</accession>